<evidence type="ECO:0000313" key="2">
    <source>
        <dbReference type="Proteomes" id="UP000006319"/>
    </source>
</evidence>
<keyword evidence="2" id="KW-1185">Reference proteome</keyword>
<reference evidence="1 2" key="1">
    <citation type="journal article" date="2012" name="Nat. Genet.">
        <title>Plasmodium cynomolgi genome sequences provide insight into Plasmodium vivax and the monkey malaria clade.</title>
        <authorList>
            <person name="Tachibana S."/>
            <person name="Sullivan S.A."/>
            <person name="Kawai S."/>
            <person name="Nakamura S."/>
            <person name="Kim H.R."/>
            <person name="Goto N."/>
            <person name="Arisue N."/>
            <person name="Palacpac N.M.Q."/>
            <person name="Honma H."/>
            <person name="Yagi M."/>
            <person name="Tougan T."/>
            <person name="Katakai Y."/>
            <person name="Kaneko O."/>
            <person name="Mita T."/>
            <person name="Kita K."/>
            <person name="Yasutomi Y."/>
            <person name="Sutton P.L."/>
            <person name="Shakhbatyan R."/>
            <person name="Horii T."/>
            <person name="Yasunaga T."/>
            <person name="Barnwell J.W."/>
            <person name="Escalante A.A."/>
            <person name="Carlton J.M."/>
            <person name="Tanabe K."/>
        </authorList>
    </citation>
    <scope>NUCLEOTIDE SEQUENCE [LARGE SCALE GENOMIC DNA]</scope>
    <source>
        <strain evidence="1 2">B</strain>
    </source>
</reference>
<dbReference type="RefSeq" id="XP_004227952.1">
    <property type="nucleotide sequence ID" value="XM_004227904.1"/>
</dbReference>
<sequence>MKLVYFKKLIYYPFFGDIWKEYITNYYWNDAKYPTYFTSCNSIKGISKDTTSEIEKTTICARFLTYLKALYSNSTSGGELNKNCKNIYYWLFYEMKERTNNNVFIKNILEKSNNLEEKPSENDGCYNSKLYEYFDETKELVMLSIFNDNINDILAILYRNGDSNLSSCKEFIKECVYLYKSMYKKHCSKGENTEDTKISFICDIVKMFKELYCSNIYNKLPKNNNFPDLSDNTTINNMEGCPSEEIQSDNAPTVQRKESDPYIIQSVPPALGLMAGIPPLLLLIYKVNTIFIQIFKIL</sequence>
<dbReference type="Proteomes" id="UP000006319">
    <property type="component" value="Unassembled WGS sequence"/>
</dbReference>
<dbReference type="KEGG" id="pcy:PCYB_004830"/>
<name>K6V0B2_PLACD</name>
<proteinExistence type="predicted"/>
<evidence type="ECO:0000313" key="1">
    <source>
        <dbReference type="EMBL" id="GAB69734.1"/>
    </source>
</evidence>
<dbReference type="PhylomeDB" id="K6V0B2"/>
<gene>
    <name evidence="1" type="ORF">PCYB_004830</name>
</gene>
<dbReference type="AlphaFoldDB" id="K6V0B2"/>
<dbReference type="EMBL" id="DF157699">
    <property type="protein sequence ID" value="GAB69734.1"/>
    <property type="molecule type" value="Genomic_DNA"/>
</dbReference>
<organism evidence="1 2">
    <name type="scientific">Plasmodium cynomolgi (strain B)</name>
    <dbReference type="NCBI Taxonomy" id="1120755"/>
    <lineage>
        <taxon>Eukaryota</taxon>
        <taxon>Sar</taxon>
        <taxon>Alveolata</taxon>
        <taxon>Apicomplexa</taxon>
        <taxon>Aconoidasida</taxon>
        <taxon>Haemosporida</taxon>
        <taxon>Plasmodiidae</taxon>
        <taxon>Plasmodium</taxon>
        <taxon>Plasmodium (Plasmodium)</taxon>
    </lineage>
</organism>
<dbReference type="OrthoDB" id="389431at2759"/>
<dbReference type="VEuPathDB" id="PlasmoDB:PCYB_004830"/>
<protein>
    <recommendedName>
        <fullName evidence="3">CYIR protein</fullName>
    </recommendedName>
</protein>
<dbReference type="GeneID" id="14696276"/>
<evidence type="ECO:0008006" key="3">
    <source>
        <dbReference type="Google" id="ProtNLM"/>
    </source>
</evidence>
<accession>K6V0B2</accession>